<comment type="catalytic activity">
    <reaction evidence="4 6">
        <text>L-proline + NADP(+) = (S)-1-pyrroline-5-carboxylate + NADPH + 2 H(+)</text>
        <dbReference type="Rhea" id="RHEA:14109"/>
        <dbReference type="ChEBI" id="CHEBI:15378"/>
        <dbReference type="ChEBI" id="CHEBI:17388"/>
        <dbReference type="ChEBI" id="CHEBI:57783"/>
        <dbReference type="ChEBI" id="CHEBI:58349"/>
        <dbReference type="ChEBI" id="CHEBI:60039"/>
        <dbReference type="EC" id="1.5.1.2"/>
    </reaction>
</comment>
<keyword evidence="4" id="KW-0963">Cytoplasm</keyword>
<accession>A0ABP7W3F2</accession>
<evidence type="ECO:0000259" key="7">
    <source>
        <dbReference type="Pfam" id="PF03807"/>
    </source>
</evidence>
<dbReference type="InterPro" id="IPR028939">
    <property type="entry name" value="P5C_Rdtase_cat_N"/>
</dbReference>
<keyword evidence="4 6" id="KW-0641">Proline biosynthesis</keyword>
<sequence>MIAILGAGKMGEALLSGVLRAGRRPAELMATVRREERGALLRERYGVQIVTNVEAARTASTLVLAVKPQDMGALLDEIAPHVPSGRLVISMAAGITTSFVQDRLPADLPVVRVMSNTPVLVDEAMSVISAGSHAGEEHLKLAEELLSPVGKVLRIPESLQDAATALSGSGPAYFYYLVEAMVDAGILLGMPRAAALEMVIQSAVGAAVMLRDSGEHPVLLREAVTSPGGTTIAAIRELEKHGVRAAVLEAIEAARDRGRELAGG</sequence>
<evidence type="ECO:0000256" key="2">
    <source>
        <dbReference type="ARBA" id="ARBA00022857"/>
    </source>
</evidence>
<dbReference type="PANTHER" id="PTHR11645">
    <property type="entry name" value="PYRROLINE-5-CARBOXYLATE REDUCTASE"/>
    <property type="match status" value="1"/>
</dbReference>
<dbReference type="InterPro" id="IPR036291">
    <property type="entry name" value="NAD(P)-bd_dom_sf"/>
</dbReference>
<comment type="pathway">
    <text evidence="4 6">Amino-acid biosynthesis; L-proline biosynthesis; L-proline from L-glutamate 5-semialdehyde: step 1/1.</text>
</comment>
<dbReference type="InterPro" id="IPR008927">
    <property type="entry name" value="6-PGluconate_DH-like_C_sf"/>
</dbReference>
<comment type="function">
    <text evidence="4">Catalyzes the reduction of 1-pyrroline-5-carboxylate (PCA) to L-proline.</text>
</comment>
<organism evidence="9 10">
    <name type="scientific">Actinomadura miaoliensis</name>
    <dbReference type="NCBI Taxonomy" id="430685"/>
    <lineage>
        <taxon>Bacteria</taxon>
        <taxon>Bacillati</taxon>
        <taxon>Actinomycetota</taxon>
        <taxon>Actinomycetes</taxon>
        <taxon>Streptosporangiales</taxon>
        <taxon>Thermomonosporaceae</taxon>
        <taxon>Actinomadura</taxon>
    </lineage>
</organism>
<evidence type="ECO:0000259" key="8">
    <source>
        <dbReference type="Pfam" id="PF14748"/>
    </source>
</evidence>
<dbReference type="EC" id="1.5.1.2" evidence="4 5"/>
<dbReference type="SUPFAM" id="SSF48179">
    <property type="entry name" value="6-phosphogluconate dehydrogenase C-terminal domain-like"/>
    <property type="match status" value="1"/>
</dbReference>
<name>A0ABP7W3F2_9ACTN</name>
<evidence type="ECO:0000256" key="4">
    <source>
        <dbReference type="HAMAP-Rule" id="MF_01925"/>
    </source>
</evidence>
<dbReference type="SUPFAM" id="SSF51735">
    <property type="entry name" value="NAD(P)-binding Rossmann-fold domains"/>
    <property type="match status" value="1"/>
</dbReference>
<dbReference type="HAMAP" id="MF_01925">
    <property type="entry name" value="P5C_reductase"/>
    <property type="match status" value="1"/>
</dbReference>
<proteinExistence type="inferred from homology"/>
<feature type="domain" description="Pyrroline-5-carboxylate reductase dimerisation" evidence="8">
    <location>
        <begin position="157"/>
        <end position="261"/>
    </location>
</feature>
<dbReference type="Proteomes" id="UP001500683">
    <property type="component" value="Unassembled WGS sequence"/>
</dbReference>
<gene>
    <name evidence="4 9" type="primary">proC</name>
    <name evidence="9" type="ORF">GCM10022214_43170</name>
</gene>
<evidence type="ECO:0000256" key="5">
    <source>
        <dbReference type="NCBIfam" id="TIGR00112"/>
    </source>
</evidence>
<keyword evidence="4 6" id="KW-0028">Amino-acid biosynthesis</keyword>
<feature type="domain" description="Pyrroline-5-carboxylate reductase catalytic N-terminal" evidence="7">
    <location>
        <begin position="2"/>
        <end position="94"/>
    </location>
</feature>
<dbReference type="EMBL" id="BAAAZG010000027">
    <property type="protein sequence ID" value="GAA4080077.1"/>
    <property type="molecule type" value="Genomic_DNA"/>
</dbReference>
<evidence type="ECO:0000313" key="9">
    <source>
        <dbReference type="EMBL" id="GAA4080077.1"/>
    </source>
</evidence>
<evidence type="ECO:0000256" key="3">
    <source>
        <dbReference type="ARBA" id="ARBA00023002"/>
    </source>
</evidence>
<dbReference type="InterPro" id="IPR053790">
    <property type="entry name" value="P5CR-like_CS"/>
</dbReference>
<dbReference type="PANTHER" id="PTHR11645:SF0">
    <property type="entry name" value="PYRROLINE-5-CARBOXYLATE REDUCTASE 3"/>
    <property type="match status" value="1"/>
</dbReference>
<reference evidence="10" key="1">
    <citation type="journal article" date="2019" name="Int. J. Syst. Evol. Microbiol.">
        <title>The Global Catalogue of Microorganisms (GCM) 10K type strain sequencing project: providing services to taxonomists for standard genome sequencing and annotation.</title>
        <authorList>
            <consortium name="The Broad Institute Genomics Platform"/>
            <consortium name="The Broad Institute Genome Sequencing Center for Infectious Disease"/>
            <person name="Wu L."/>
            <person name="Ma J."/>
        </authorList>
    </citation>
    <scope>NUCLEOTIDE SEQUENCE [LARGE SCALE GENOMIC DNA]</scope>
    <source>
        <strain evidence="10">JCM 16702</strain>
    </source>
</reference>
<keyword evidence="3 4" id="KW-0560">Oxidoreductase</keyword>
<dbReference type="InterPro" id="IPR000304">
    <property type="entry name" value="Pyrroline-COOH_reductase"/>
</dbReference>
<dbReference type="Gene3D" id="3.40.50.720">
    <property type="entry name" value="NAD(P)-binding Rossmann-like Domain"/>
    <property type="match status" value="1"/>
</dbReference>
<comment type="similarity">
    <text evidence="1 4 6">Belongs to the pyrroline-5-carboxylate reductase family.</text>
</comment>
<dbReference type="Pfam" id="PF14748">
    <property type="entry name" value="P5CR_dimer"/>
    <property type="match status" value="1"/>
</dbReference>
<evidence type="ECO:0000256" key="1">
    <source>
        <dbReference type="ARBA" id="ARBA00005525"/>
    </source>
</evidence>
<protein>
    <recommendedName>
        <fullName evidence="4 5">Pyrroline-5-carboxylate reductase</fullName>
        <shortName evidence="4">P5C reductase</shortName>
        <shortName evidence="4">P5CR</shortName>
        <ecNumber evidence="4 5">1.5.1.2</ecNumber>
    </recommendedName>
    <alternativeName>
        <fullName evidence="4">PCA reductase</fullName>
    </alternativeName>
</protein>
<comment type="subcellular location">
    <subcellularLocation>
        <location evidence="4">Cytoplasm</location>
    </subcellularLocation>
</comment>
<dbReference type="PROSITE" id="PS00521">
    <property type="entry name" value="P5CR"/>
    <property type="match status" value="1"/>
</dbReference>
<dbReference type="Gene3D" id="1.10.3730.10">
    <property type="entry name" value="ProC C-terminal domain-like"/>
    <property type="match status" value="1"/>
</dbReference>
<evidence type="ECO:0000256" key="6">
    <source>
        <dbReference type="RuleBase" id="RU003903"/>
    </source>
</evidence>
<dbReference type="NCBIfam" id="TIGR00112">
    <property type="entry name" value="proC"/>
    <property type="match status" value="1"/>
</dbReference>
<keyword evidence="2 4" id="KW-0521">NADP</keyword>
<dbReference type="Pfam" id="PF03807">
    <property type="entry name" value="F420_oxidored"/>
    <property type="match status" value="1"/>
</dbReference>
<comment type="caution">
    <text evidence="9">The sequence shown here is derived from an EMBL/GenBank/DDBJ whole genome shotgun (WGS) entry which is preliminary data.</text>
</comment>
<dbReference type="InterPro" id="IPR029036">
    <property type="entry name" value="P5CR_dimer"/>
</dbReference>
<dbReference type="RefSeq" id="WP_344950250.1">
    <property type="nucleotide sequence ID" value="NZ_BAAAZG010000027.1"/>
</dbReference>
<keyword evidence="10" id="KW-1185">Reference proteome</keyword>
<evidence type="ECO:0000313" key="10">
    <source>
        <dbReference type="Proteomes" id="UP001500683"/>
    </source>
</evidence>
<comment type="catalytic activity">
    <reaction evidence="4">
        <text>L-proline + NAD(+) = (S)-1-pyrroline-5-carboxylate + NADH + 2 H(+)</text>
        <dbReference type="Rhea" id="RHEA:14105"/>
        <dbReference type="ChEBI" id="CHEBI:15378"/>
        <dbReference type="ChEBI" id="CHEBI:17388"/>
        <dbReference type="ChEBI" id="CHEBI:57540"/>
        <dbReference type="ChEBI" id="CHEBI:57945"/>
        <dbReference type="ChEBI" id="CHEBI:60039"/>
        <dbReference type="EC" id="1.5.1.2"/>
    </reaction>
</comment>
<dbReference type="PIRSF" id="PIRSF000193">
    <property type="entry name" value="Pyrrol-5-carb_rd"/>
    <property type="match status" value="1"/>
</dbReference>